<reference evidence="9 10" key="1">
    <citation type="submission" date="2020-10" db="EMBL/GenBank/DDBJ databases">
        <title>Pygocentrus nattereri (red-bellied piranha) genome, fPygNat1, primary haplotype.</title>
        <authorList>
            <person name="Myers G."/>
            <person name="Meyer A."/>
            <person name="Karagic N."/>
            <person name="Pippel M."/>
            <person name="Winkler S."/>
            <person name="Tracey A."/>
            <person name="Wood J."/>
            <person name="Formenti G."/>
            <person name="Howe K."/>
            <person name="Fedrigo O."/>
            <person name="Jarvis E.D."/>
        </authorList>
    </citation>
    <scope>NUCLEOTIDE SEQUENCE [LARGE SCALE GENOMIC DNA]</scope>
</reference>
<dbReference type="GeneID" id="108410686"/>
<dbReference type="RefSeq" id="XP_017537376.1">
    <property type="nucleotide sequence ID" value="XM_017681887.1"/>
</dbReference>
<organism evidence="9 10">
    <name type="scientific">Pygocentrus nattereri</name>
    <name type="common">Red-bellied piranha</name>
    <dbReference type="NCBI Taxonomy" id="42514"/>
    <lineage>
        <taxon>Eukaryota</taxon>
        <taxon>Metazoa</taxon>
        <taxon>Chordata</taxon>
        <taxon>Craniata</taxon>
        <taxon>Vertebrata</taxon>
        <taxon>Euteleostomi</taxon>
        <taxon>Actinopterygii</taxon>
        <taxon>Neopterygii</taxon>
        <taxon>Teleostei</taxon>
        <taxon>Ostariophysi</taxon>
        <taxon>Characiformes</taxon>
        <taxon>Characoidei</taxon>
        <taxon>Pygocentrus</taxon>
    </lineage>
</organism>
<dbReference type="GO" id="GO:0016020">
    <property type="term" value="C:membrane"/>
    <property type="evidence" value="ECO:0007669"/>
    <property type="project" value="UniProtKB-SubCell"/>
</dbReference>
<evidence type="ECO:0000256" key="4">
    <source>
        <dbReference type="ARBA" id="ARBA00022771"/>
    </source>
</evidence>
<evidence type="ECO:0000313" key="9">
    <source>
        <dbReference type="Ensembl" id="ENSPNAP00000067573.1"/>
    </source>
</evidence>
<name>A0AAR2KTC3_PYGNA</name>
<keyword evidence="5" id="KW-0862">Zinc</keyword>
<evidence type="ECO:0000259" key="8">
    <source>
        <dbReference type="SMART" id="SM01328"/>
    </source>
</evidence>
<keyword evidence="10" id="KW-1185">Reference proteome</keyword>
<dbReference type="Ensembl" id="ENSPNAT00000046168.1">
    <property type="protein sequence ID" value="ENSPNAP00000067573.1"/>
    <property type="gene ID" value="ENSPNAG00000032301.1"/>
</dbReference>
<evidence type="ECO:0000256" key="7">
    <source>
        <dbReference type="ARBA" id="ARBA00023136"/>
    </source>
</evidence>
<evidence type="ECO:0000256" key="1">
    <source>
        <dbReference type="ARBA" id="ARBA00004167"/>
    </source>
</evidence>
<reference evidence="9" key="2">
    <citation type="submission" date="2025-08" db="UniProtKB">
        <authorList>
            <consortium name="Ensembl"/>
        </authorList>
    </citation>
    <scope>IDENTIFICATION</scope>
</reference>
<dbReference type="PANTHER" id="PTHR14402:SF8">
    <property type="entry name" value="RECEPTOR-TRANSPORTING PROTEIN 4"/>
    <property type="match status" value="1"/>
</dbReference>
<keyword evidence="4" id="KW-0863">Zinc-finger</keyword>
<dbReference type="GeneTree" id="ENSGT00940000164175"/>
<dbReference type="Pfam" id="PF13695">
    <property type="entry name" value="Zn_ribbon_3CxxC"/>
    <property type="match status" value="1"/>
</dbReference>
<keyword evidence="6" id="KW-1133">Transmembrane helix</keyword>
<keyword evidence="7" id="KW-0472">Membrane</keyword>
<evidence type="ECO:0000256" key="6">
    <source>
        <dbReference type="ARBA" id="ARBA00022989"/>
    </source>
</evidence>
<dbReference type="InterPro" id="IPR027377">
    <property type="entry name" value="ZAR1/RTP1-5-like_Znf-3CxxC"/>
</dbReference>
<dbReference type="Proteomes" id="UP001501920">
    <property type="component" value="Chromosome 15"/>
</dbReference>
<dbReference type="GO" id="GO:0051205">
    <property type="term" value="P:protein insertion into membrane"/>
    <property type="evidence" value="ECO:0007669"/>
    <property type="project" value="TreeGrafter"/>
</dbReference>
<evidence type="ECO:0000256" key="3">
    <source>
        <dbReference type="ARBA" id="ARBA00022723"/>
    </source>
</evidence>
<dbReference type="PANTHER" id="PTHR14402">
    <property type="entry name" value="RECEPTOR TRANSPORTING PROTEIN"/>
    <property type="match status" value="1"/>
</dbReference>
<dbReference type="GO" id="GO:0006612">
    <property type="term" value="P:protein targeting to membrane"/>
    <property type="evidence" value="ECO:0007669"/>
    <property type="project" value="TreeGrafter"/>
</dbReference>
<feature type="domain" description="3CxxC-type" evidence="8">
    <location>
        <begin position="43"/>
        <end position="154"/>
    </location>
</feature>
<sequence length="161" mass="18905">MEQWVRVFRDRATGLDGDEWTLELNNSIEPGRTPQGWNQYIRNSFAQFHCSLCRRSWPSKQVQVLFHFSRDSSLQRGTVRVRGFKQKCRKCLAARMEEPSFTVDNIDVMVEKLMEKIRIRCYGEEPPESNRNLRFVGRVEGPHERLHCEACLRGICSQNQA</sequence>
<keyword evidence="3" id="KW-0479">Metal-binding</keyword>
<evidence type="ECO:0000313" key="10">
    <source>
        <dbReference type="Proteomes" id="UP001501920"/>
    </source>
</evidence>
<dbReference type="GO" id="GO:0031849">
    <property type="term" value="F:olfactory receptor binding"/>
    <property type="evidence" value="ECO:0007669"/>
    <property type="project" value="TreeGrafter"/>
</dbReference>
<accession>A0AAR2KTC3</accession>
<keyword evidence="2" id="KW-0812">Transmembrane</keyword>
<reference evidence="9" key="3">
    <citation type="submission" date="2025-09" db="UniProtKB">
        <authorList>
            <consortium name="Ensembl"/>
        </authorList>
    </citation>
    <scope>IDENTIFICATION</scope>
</reference>
<dbReference type="GO" id="GO:0008270">
    <property type="term" value="F:zinc ion binding"/>
    <property type="evidence" value="ECO:0007669"/>
    <property type="project" value="UniProtKB-KW"/>
</dbReference>
<dbReference type="SMART" id="SM01328">
    <property type="entry name" value="zf-3CxxC"/>
    <property type="match status" value="1"/>
</dbReference>
<protein>
    <recommendedName>
        <fullName evidence="8">3CxxC-type domain-containing protein</fullName>
    </recommendedName>
</protein>
<proteinExistence type="predicted"/>
<dbReference type="InterPro" id="IPR026096">
    <property type="entry name" value="R-trans_p"/>
</dbReference>
<comment type="subcellular location">
    <subcellularLocation>
        <location evidence="1">Membrane</location>
        <topology evidence="1">Single-pass membrane protein</topology>
    </subcellularLocation>
</comment>
<evidence type="ECO:0000256" key="2">
    <source>
        <dbReference type="ARBA" id="ARBA00022692"/>
    </source>
</evidence>
<evidence type="ECO:0000256" key="5">
    <source>
        <dbReference type="ARBA" id="ARBA00022833"/>
    </source>
</evidence>
<dbReference type="AlphaFoldDB" id="A0AAR2KTC3"/>